<comment type="caution">
    <text evidence="1">The sequence shown here is derived from an EMBL/GenBank/DDBJ whole genome shotgun (WGS) entry which is preliminary data.</text>
</comment>
<accession>A0A841ZQZ2</accession>
<organism evidence="1 2">
    <name type="scientific">Listeria aquatica</name>
    <dbReference type="NCBI Taxonomy" id="1494960"/>
    <lineage>
        <taxon>Bacteria</taxon>
        <taxon>Bacillati</taxon>
        <taxon>Bacillota</taxon>
        <taxon>Bacilli</taxon>
        <taxon>Bacillales</taxon>
        <taxon>Listeriaceae</taxon>
        <taxon>Listeria</taxon>
    </lineage>
</organism>
<reference evidence="1 2" key="1">
    <citation type="submission" date="2020-03" db="EMBL/GenBank/DDBJ databases">
        <title>Soil Listeria distribution.</title>
        <authorList>
            <person name="Liao J."/>
            <person name="Wiedmann M."/>
        </authorList>
    </citation>
    <scope>NUCLEOTIDE SEQUENCE [LARGE SCALE GENOMIC DNA]</scope>
    <source>
        <strain evidence="1 2">FSL L7-1507</strain>
    </source>
</reference>
<evidence type="ECO:0000313" key="1">
    <source>
        <dbReference type="EMBL" id="MBC1521842.1"/>
    </source>
</evidence>
<evidence type="ECO:0000313" key="2">
    <source>
        <dbReference type="Proteomes" id="UP000559885"/>
    </source>
</evidence>
<protein>
    <submittedName>
        <fullName evidence="1">Uncharacterized protein</fullName>
    </submittedName>
</protein>
<sequence length="158" mass="17936">MNNCLLCGNQIRIPIHFTNLFGATTESRLCTLCRSGFLSVEGERNERREAIFKWNEQAENFVDRYLKMQDDELAKCFCVDVRKKVCPKLAYLALTDATKQILIAASVPCVTLDELPKQTKIGVFLMQVAEETKLSRLECVSSKIVHVLSLFEEEVNDG</sequence>
<dbReference type="AlphaFoldDB" id="A0A841ZQZ2"/>
<name>A0A841ZQZ2_9LIST</name>
<dbReference type="EMBL" id="JAARRM010000003">
    <property type="protein sequence ID" value="MBC1521842.1"/>
    <property type="molecule type" value="Genomic_DNA"/>
</dbReference>
<gene>
    <name evidence="1" type="ORF">HB912_09295</name>
</gene>
<dbReference type="Proteomes" id="UP000559885">
    <property type="component" value="Unassembled WGS sequence"/>
</dbReference>
<dbReference type="RefSeq" id="WP_185374019.1">
    <property type="nucleotide sequence ID" value="NZ_JAARRM010000003.1"/>
</dbReference>
<proteinExistence type="predicted"/>